<evidence type="ECO:0000313" key="2">
    <source>
        <dbReference type="EMBL" id="KAK7690752.1"/>
    </source>
</evidence>
<feature type="region of interest" description="Disordered" evidence="1">
    <location>
        <begin position="47"/>
        <end position="69"/>
    </location>
</feature>
<comment type="caution">
    <text evidence="2">The sequence shown here is derived from an EMBL/GenBank/DDBJ whole genome shotgun (WGS) entry which is preliminary data.</text>
</comment>
<evidence type="ECO:0000313" key="3">
    <source>
        <dbReference type="Proteomes" id="UP001385951"/>
    </source>
</evidence>
<gene>
    <name evidence="2" type="ORF">QCA50_005851</name>
</gene>
<evidence type="ECO:0000256" key="1">
    <source>
        <dbReference type="SAM" id="MobiDB-lite"/>
    </source>
</evidence>
<reference evidence="2 3" key="1">
    <citation type="submission" date="2022-09" db="EMBL/GenBank/DDBJ databases">
        <authorList>
            <person name="Palmer J.M."/>
        </authorList>
    </citation>
    <scope>NUCLEOTIDE SEQUENCE [LARGE SCALE GENOMIC DNA]</scope>
    <source>
        <strain evidence="2 3">DSM 7382</strain>
    </source>
</reference>
<feature type="compositionally biased region" description="Acidic residues" evidence="1">
    <location>
        <begin position="1"/>
        <end position="14"/>
    </location>
</feature>
<name>A0AAW0GGB7_9APHY</name>
<sequence length="69" mass="8160">MLRDAEAEDEDELKEEGCQLDPNDPLDYMTFMLPYSAMSPESLQAFRRSAEERRQKQLHDRVSEWTSHV</sequence>
<organism evidence="2 3">
    <name type="scientific">Cerrena zonata</name>
    <dbReference type="NCBI Taxonomy" id="2478898"/>
    <lineage>
        <taxon>Eukaryota</taxon>
        <taxon>Fungi</taxon>
        <taxon>Dikarya</taxon>
        <taxon>Basidiomycota</taxon>
        <taxon>Agaricomycotina</taxon>
        <taxon>Agaricomycetes</taxon>
        <taxon>Polyporales</taxon>
        <taxon>Cerrenaceae</taxon>
        <taxon>Cerrena</taxon>
    </lineage>
</organism>
<feature type="region of interest" description="Disordered" evidence="1">
    <location>
        <begin position="1"/>
        <end position="24"/>
    </location>
</feature>
<keyword evidence="3" id="KW-1185">Reference proteome</keyword>
<dbReference type="EMBL" id="JASBNA010000006">
    <property type="protein sequence ID" value="KAK7690752.1"/>
    <property type="molecule type" value="Genomic_DNA"/>
</dbReference>
<accession>A0AAW0GGB7</accession>
<protein>
    <submittedName>
        <fullName evidence="2">Uncharacterized protein</fullName>
    </submittedName>
</protein>
<feature type="compositionally biased region" description="Basic and acidic residues" evidence="1">
    <location>
        <begin position="48"/>
        <end position="63"/>
    </location>
</feature>
<dbReference type="Proteomes" id="UP001385951">
    <property type="component" value="Unassembled WGS sequence"/>
</dbReference>
<dbReference type="AlphaFoldDB" id="A0AAW0GGB7"/>
<proteinExistence type="predicted"/>